<protein>
    <submittedName>
        <fullName evidence="6">ABC transporter</fullName>
    </submittedName>
</protein>
<dbReference type="GO" id="GO:0008643">
    <property type="term" value="P:carbohydrate transport"/>
    <property type="evidence" value="ECO:0007669"/>
    <property type="project" value="InterPro"/>
</dbReference>
<dbReference type="PROSITE" id="PS00211">
    <property type="entry name" value="ABC_TRANSPORTER_1"/>
    <property type="match status" value="1"/>
</dbReference>
<reference evidence="6 7" key="2">
    <citation type="journal article" date="2015" name="Antonie Van Leeuwenhoek">
        <title>Thioclava indica sp. nov., isolated from surface seawater of the Indian Ocean.</title>
        <authorList>
            <person name="Liu Y."/>
            <person name="Lai Q."/>
            <person name="Du J."/>
            <person name="Xu H."/>
            <person name="Jiang L."/>
            <person name="Shao Z."/>
        </authorList>
    </citation>
    <scope>NUCLEOTIDE SEQUENCE [LARGE SCALE GENOMIC DNA]</scope>
    <source>
        <strain evidence="6 7">13D2W-2</strain>
    </source>
</reference>
<dbReference type="PANTHER" id="PTHR43875:SF1">
    <property type="entry name" value="OSMOPROTECTIVE COMPOUNDS UPTAKE ATP-BINDING PROTEIN GGTA"/>
    <property type="match status" value="1"/>
</dbReference>
<dbReference type="GO" id="GO:0016887">
    <property type="term" value="F:ATP hydrolysis activity"/>
    <property type="evidence" value="ECO:0007669"/>
    <property type="project" value="InterPro"/>
</dbReference>
<dbReference type="PANTHER" id="PTHR43875">
    <property type="entry name" value="MALTODEXTRIN IMPORT ATP-BINDING PROTEIN MSMX"/>
    <property type="match status" value="1"/>
</dbReference>
<organism evidence="6 7">
    <name type="scientific">Thioclava atlantica</name>
    <dbReference type="NCBI Taxonomy" id="1317124"/>
    <lineage>
        <taxon>Bacteria</taxon>
        <taxon>Pseudomonadati</taxon>
        <taxon>Pseudomonadota</taxon>
        <taxon>Alphaproteobacteria</taxon>
        <taxon>Rhodobacterales</taxon>
        <taxon>Paracoccaceae</taxon>
        <taxon>Thioclava</taxon>
    </lineage>
</organism>
<proteinExistence type="inferred from homology"/>
<dbReference type="InterPro" id="IPR003593">
    <property type="entry name" value="AAA+_ATPase"/>
</dbReference>
<dbReference type="GO" id="GO:0055052">
    <property type="term" value="C:ATP-binding cassette (ABC) transporter complex, substrate-binding subunit-containing"/>
    <property type="evidence" value="ECO:0007669"/>
    <property type="project" value="TreeGrafter"/>
</dbReference>
<dbReference type="InterPro" id="IPR003439">
    <property type="entry name" value="ABC_transporter-like_ATP-bd"/>
</dbReference>
<dbReference type="Pfam" id="PF17912">
    <property type="entry name" value="OB_MalK"/>
    <property type="match status" value="1"/>
</dbReference>
<dbReference type="InterPro" id="IPR008995">
    <property type="entry name" value="Mo/tungstate-bd_C_term_dom"/>
</dbReference>
<dbReference type="EMBL" id="AQRC01000014">
    <property type="protein sequence ID" value="KFE33856.1"/>
    <property type="molecule type" value="Genomic_DNA"/>
</dbReference>
<dbReference type="Pfam" id="PF00005">
    <property type="entry name" value="ABC_tran"/>
    <property type="match status" value="1"/>
</dbReference>
<sequence>MATLKFEGLKKRYGAVEVLHDINLDVADGELISLVGASGCGKSTLLRMVAGLEDISGGQLILNDRVINDVAPKSRDIAMVFQNYALYPHKTVAENMGFSLKLRSVPRAEIDTAVRRAADLLGLTPYLDRYPKALSGGQRQRVAMGRAIVREPEVFLFDEPLSNLDATLRVQMRSEIRALQMRLGTTSLYVTHDQLEAMTMSDRIVVLNGGWIEQVGTPVEIYDTPRNIFVAQFIGSPKMNLIEGVVTSEGVMVGDTLLPIAAPRAAGTPLIVGIRPEHLSLGVEGPGALPMVLEALEMTGAETHVYGTIAGAQGIMTHAGRLSGAPGDKLWLTNPSEIYHLFDKETGLRLD</sequence>
<reference evidence="7" key="1">
    <citation type="submission" date="2013-04" db="EMBL/GenBank/DDBJ databases">
        <title>Thioclava sp. 13D2W-2 Genome Sequencing.</title>
        <authorList>
            <person name="Lai Q."/>
            <person name="Li G."/>
            <person name="Shao Z."/>
        </authorList>
    </citation>
    <scope>NUCLEOTIDE SEQUENCE [LARGE SCALE GENOMIC DNA]</scope>
    <source>
        <strain evidence="7">13D2W-2</strain>
    </source>
</reference>
<dbReference type="InterPro" id="IPR012340">
    <property type="entry name" value="NA-bd_OB-fold"/>
</dbReference>
<dbReference type="Proteomes" id="UP000028607">
    <property type="component" value="Unassembled WGS sequence"/>
</dbReference>
<dbReference type="InterPro" id="IPR027417">
    <property type="entry name" value="P-loop_NTPase"/>
</dbReference>
<dbReference type="InterPro" id="IPR017871">
    <property type="entry name" value="ABC_transporter-like_CS"/>
</dbReference>
<dbReference type="PROSITE" id="PS50893">
    <property type="entry name" value="ABC_TRANSPORTER_2"/>
    <property type="match status" value="1"/>
</dbReference>
<accession>A0A085TT09</accession>
<name>A0A085TT09_9RHOB</name>
<evidence type="ECO:0000313" key="7">
    <source>
        <dbReference type="Proteomes" id="UP000028607"/>
    </source>
</evidence>
<dbReference type="Gene3D" id="2.40.50.100">
    <property type="match status" value="1"/>
</dbReference>
<keyword evidence="7" id="KW-1185">Reference proteome</keyword>
<evidence type="ECO:0000256" key="2">
    <source>
        <dbReference type="ARBA" id="ARBA00022448"/>
    </source>
</evidence>
<keyword evidence="4" id="KW-0067">ATP-binding</keyword>
<dbReference type="SUPFAM" id="SSF50331">
    <property type="entry name" value="MOP-like"/>
    <property type="match status" value="1"/>
</dbReference>
<keyword evidence="3" id="KW-0547">Nucleotide-binding</keyword>
<evidence type="ECO:0000256" key="1">
    <source>
        <dbReference type="ARBA" id="ARBA00005417"/>
    </source>
</evidence>
<dbReference type="FunFam" id="3.40.50.300:FF:000042">
    <property type="entry name" value="Maltose/maltodextrin ABC transporter, ATP-binding protein"/>
    <property type="match status" value="1"/>
</dbReference>
<dbReference type="Gene3D" id="3.40.50.300">
    <property type="entry name" value="P-loop containing nucleotide triphosphate hydrolases"/>
    <property type="match status" value="1"/>
</dbReference>
<comment type="similarity">
    <text evidence="1">Belongs to the ABC transporter superfamily.</text>
</comment>
<dbReference type="SMART" id="SM00382">
    <property type="entry name" value="AAA"/>
    <property type="match status" value="1"/>
</dbReference>
<dbReference type="InterPro" id="IPR040582">
    <property type="entry name" value="OB_MalK-like"/>
</dbReference>
<dbReference type="NCBIfam" id="NF008653">
    <property type="entry name" value="PRK11650.1"/>
    <property type="match status" value="1"/>
</dbReference>
<dbReference type="RefSeq" id="WP_038147950.1">
    <property type="nucleotide sequence ID" value="NZ_AQRC01000014.1"/>
</dbReference>
<dbReference type="InterPro" id="IPR015855">
    <property type="entry name" value="ABC_transpr_MalK-like"/>
</dbReference>
<gene>
    <name evidence="6" type="ORF">DW2_15360</name>
</gene>
<dbReference type="PATRIC" id="fig|1317124.6.peg.3086"/>
<evidence type="ECO:0000256" key="3">
    <source>
        <dbReference type="ARBA" id="ARBA00022741"/>
    </source>
</evidence>
<dbReference type="AlphaFoldDB" id="A0A085TT09"/>
<dbReference type="STRING" id="1317124.DW2_15360"/>
<evidence type="ECO:0000259" key="5">
    <source>
        <dbReference type="PROSITE" id="PS50893"/>
    </source>
</evidence>
<evidence type="ECO:0000313" key="6">
    <source>
        <dbReference type="EMBL" id="KFE33856.1"/>
    </source>
</evidence>
<dbReference type="OrthoDB" id="9802264at2"/>
<comment type="caution">
    <text evidence="6">The sequence shown here is derived from an EMBL/GenBank/DDBJ whole genome shotgun (WGS) entry which is preliminary data.</text>
</comment>
<dbReference type="eggNOG" id="COG3842">
    <property type="taxonomic scope" value="Bacteria"/>
</dbReference>
<dbReference type="Gene3D" id="2.40.50.140">
    <property type="entry name" value="Nucleic acid-binding proteins"/>
    <property type="match status" value="1"/>
</dbReference>
<keyword evidence="2" id="KW-0813">Transport</keyword>
<dbReference type="InterPro" id="IPR047641">
    <property type="entry name" value="ABC_transpr_MalK/UgpC-like"/>
</dbReference>
<dbReference type="CDD" id="cd03301">
    <property type="entry name" value="ABC_MalK_N"/>
    <property type="match status" value="1"/>
</dbReference>
<dbReference type="SUPFAM" id="SSF52540">
    <property type="entry name" value="P-loop containing nucleoside triphosphate hydrolases"/>
    <property type="match status" value="1"/>
</dbReference>
<feature type="domain" description="ABC transporter" evidence="5">
    <location>
        <begin position="4"/>
        <end position="234"/>
    </location>
</feature>
<evidence type="ECO:0000256" key="4">
    <source>
        <dbReference type="ARBA" id="ARBA00022840"/>
    </source>
</evidence>
<dbReference type="GO" id="GO:0140359">
    <property type="term" value="F:ABC-type transporter activity"/>
    <property type="evidence" value="ECO:0007669"/>
    <property type="project" value="InterPro"/>
</dbReference>
<dbReference type="GO" id="GO:0005524">
    <property type="term" value="F:ATP binding"/>
    <property type="evidence" value="ECO:0007669"/>
    <property type="project" value="UniProtKB-KW"/>
</dbReference>